<dbReference type="InterPro" id="IPR036249">
    <property type="entry name" value="Thioredoxin-like_sf"/>
</dbReference>
<sequence>MKKIIFIFMLVTTFAGFSQQWQSSYVDAVANAKALQKPMLLVFSGSDWCAPCIKMDKRIWRSEAFRSYARNNYVLYKADFPKKNANRLPLAVAEQNRELAAKYNPKGHFPHVVLLGGNEKILGQTGYRRGTPKAYLNHLKSFIK</sequence>
<dbReference type="PANTHER" id="PTHR15337:SF11">
    <property type="entry name" value="THIOREDOXIN DOMAIN-CONTAINING PROTEIN"/>
    <property type="match status" value="1"/>
</dbReference>
<keyword evidence="1" id="KW-0732">Signal</keyword>
<dbReference type="InterPro" id="IPR051099">
    <property type="entry name" value="AGR/TXD"/>
</dbReference>
<reference evidence="2 3" key="1">
    <citation type="submission" date="2023-09" db="EMBL/GenBank/DDBJ databases">
        <title>Novel taxa isolated from Blanes Bay.</title>
        <authorList>
            <person name="Rey-Velasco X."/>
            <person name="Lucena T."/>
        </authorList>
    </citation>
    <scope>NUCLEOTIDE SEQUENCE [LARGE SCALE GENOMIC DNA]</scope>
    <source>
        <strain evidence="2 3">S334</strain>
    </source>
</reference>
<dbReference type="PANTHER" id="PTHR15337">
    <property type="entry name" value="ANTERIOR GRADIENT PROTEIN-RELATED"/>
    <property type="match status" value="1"/>
</dbReference>
<proteinExistence type="predicted"/>
<evidence type="ECO:0000313" key="3">
    <source>
        <dbReference type="Proteomes" id="UP001250656"/>
    </source>
</evidence>
<dbReference type="SUPFAM" id="SSF52833">
    <property type="entry name" value="Thioredoxin-like"/>
    <property type="match status" value="1"/>
</dbReference>
<keyword evidence="3" id="KW-1185">Reference proteome</keyword>
<protein>
    <submittedName>
        <fullName evidence="2">Thioredoxin family protein</fullName>
    </submittedName>
</protein>
<dbReference type="Gene3D" id="3.40.30.10">
    <property type="entry name" value="Glutaredoxin"/>
    <property type="match status" value="1"/>
</dbReference>
<comment type="caution">
    <text evidence="2">The sequence shown here is derived from an EMBL/GenBank/DDBJ whole genome shotgun (WGS) entry which is preliminary data.</text>
</comment>
<dbReference type="RefSeq" id="WP_314015754.1">
    <property type="nucleotide sequence ID" value="NZ_JAVTTP010000001.1"/>
</dbReference>
<gene>
    <name evidence="2" type="ORF">RQM65_13410</name>
</gene>
<dbReference type="Proteomes" id="UP001250656">
    <property type="component" value="Unassembled WGS sequence"/>
</dbReference>
<dbReference type="Pfam" id="PF13899">
    <property type="entry name" value="Thioredoxin_7"/>
    <property type="match status" value="1"/>
</dbReference>
<dbReference type="EMBL" id="JAVTTP010000001">
    <property type="protein sequence ID" value="MDT7829665.1"/>
    <property type="molecule type" value="Genomic_DNA"/>
</dbReference>
<evidence type="ECO:0000313" key="2">
    <source>
        <dbReference type="EMBL" id="MDT7829665.1"/>
    </source>
</evidence>
<accession>A0ABU3L7L4</accession>
<name>A0ABU3L7L4_9FLAO</name>
<evidence type="ECO:0000256" key="1">
    <source>
        <dbReference type="ARBA" id="ARBA00022729"/>
    </source>
</evidence>
<organism evidence="2 3">
    <name type="scientific">Pricia mediterranea</name>
    <dbReference type="NCBI Taxonomy" id="3076079"/>
    <lineage>
        <taxon>Bacteria</taxon>
        <taxon>Pseudomonadati</taxon>
        <taxon>Bacteroidota</taxon>
        <taxon>Flavobacteriia</taxon>
        <taxon>Flavobacteriales</taxon>
        <taxon>Flavobacteriaceae</taxon>
        <taxon>Pricia</taxon>
    </lineage>
</organism>